<dbReference type="EMBL" id="CM040984">
    <property type="protein sequence ID" value="MCJ8737049.1"/>
    <property type="molecule type" value="Genomic_DNA"/>
</dbReference>
<reference evidence="1" key="1">
    <citation type="submission" date="2020-02" db="EMBL/GenBank/DDBJ databases">
        <title>Genome sequencing of the panga catfish, Pangasius djambal.</title>
        <authorList>
            <person name="Wen M."/>
            <person name="Zahm M."/>
            <person name="Roques C."/>
            <person name="Cabau C."/>
            <person name="Klopp C."/>
            <person name="Donnadieu C."/>
            <person name="Jouanno E."/>
            <person name="Avarre J.-C."/>
            <person name="Campet M."/>
            <person name="Ha T."/>
            <person name="Dugue R."/>
            <person name="Lampietro C."/>
            <person name="Louis A."/>
            <person name="Herpin A."/>
            <person name="Echchiki A."/>
            <person name="Berthelot C."/>
            <person name="Parey E."/>
            <person name="Roest-Crollius H."/>
            <person name="Braasch I."/>
            <person name="Postlethwait J.H."/>
            <person name="Bobe J."/>
            <person name="Montfort J."/>
            <person name="Bouchez O."/>
            <person name="Begum T."/>
            <person name="Schartl M."/>
            <person name="Gustiano R."/>
            <person name="Guiguen Y."/>
        </authorList>
    </citation>
    <scope>NUCLEOTIDE SEQUENCE</scope>
    <source>
        <strain evidence="1">Pdj_M5554</strain>
    </source>
</reference>
<accession>A0ACC5YMU8</accession>
<keyword evidence="2" id="KW-1185">Reference proteome</keyword>
<protein>
    <submittedName>
        <fullName evidence="1">Uncharacterized protein</fullName>
    </submittedName>
</protein>
<gene>
    <name evidence="1" type="ORF">PDJAM_G00019470</name>
</gene>
<evidence type="ECO:0000313" key="1">
    <source>
        <dbReference type="EMBL" id="MCJ8737049.1"/>
    </source>
</evidence>
<name>A0ACC5YMU8_9TELE</name>
<sequence length="239" mass="27009">MDKSKHRQDFIKKNIELASSAGSLGPMTQEEKERLEELLKDIDEEEAYVDPTAEPETDFSLCAVSTPLDEGYTPQAAELDQLFHIDAKLQLLLPVQEFLSVRGPYGYRSFSQDKKPGELGERVLRDMKESREQEECLCEIQQQLQLFTQRQHPDSLTEEQMKNLLMECEMALSRSSESCTEDPKSFCAVEGQIMSLLASTPRLSSSALSELLQEACGTPTSPVQEQRTQQQEAQVKLQS</sequence>
<comment type="caution">
    <text evidence="1">The sequence shown here is derived from an EMBL/GenBank/DDBJ whole genome shotgun (WGS) entry which is preliminary data.</text>
</comment>
<evidence type="ECO:0000313" key="2">
    <source>
        <dbReference type="Proteomes" id="UP000830395"/>
    </source>
</evidence>
<proteinExistence type="predicted"/>
<dbReference type="Proteomes" id="UP000830395">
    <property type="component" value="Chromosome 10"/>
</dbReference>
<organism evidence="1 2">
    <name type="scientific">Pangasius djambal</name>
    <dbReference type="NCBI Taxonomy" id="1691987"/>
    <lineage>
        <taxon>Eukaryota</taxon>
        <taxon>Metazoa</taxon>
        <taxon>Chordata</taxon>
        <taxon>Craniata</taxon>
        <taxon>Vertebrata</taxon>
        <taxon>Euteleostomi</taxon>
        <taxon>Actinopterygii</taxon>
        <taxon>Neopterygii</taxon>
        <taxon>Teleostei</taxon>
        <taxon>Ostariophysi</taxon>
        <taxon>Siluriformes</taxon>
        <taxon>Pangasiidae</taxon>
        <taxon>Pangasius</taxon>
    </lineage>
</organism>